<accession>A0A1R0GQI4</accession>
<protein>
    <submittedName>
        <fullName evidence="1">Uncharacterized protein</fullName>
    </submittedName>
</protein>
<dbReference type="AlphaFoldDB" id="A0A1R0GQI4"/>
<evidence type="ECO:0000313" key="2">
    <source>
        <dbReference type="Proteomes" id="UP000187455"/>
    </source>
</evidence>
<gene>
    <name evidence="1" type="ORF">AYI68_g6778</name>
</gene>
<organism evidence="1 2">
    <name type="scientific">Smittium mucronatum</name>
    <dbReference type="NCBI Taxonomy" id="133383"/>
    <lineage>
        <taxon>Eukaryota</taxon>
        <taxon>Fungi</taxon>
        <taxon>Fungi incertae sedis</taxon>
        <taxon>Zoopagomycota</taxon>
        <taxon>Kickxellomycotina</taxon>
        <taxon>Harpellomycetes</taxon>
        <taxon>Harpellales</taxon>
        <taxon>Legeriomycetaceae</taxon>
        <taxon>Smittium</taxon>
    </lineage>
</organism>
<dbReference type="Proteomes" id="UP000187455">
    <property type="component" value="Unassembled WGS sequence"/>
</dbReference>
<name>A0A1R0GQI4_9FUNG</name>
<sequence>MDGFAALFKKIQVQYPYTLSTADNLRCVFGPNLALLPLSTVSGNGIDYPVNNNQGNDQKSNIGNITICINFLCWEIEFNSWPPEEYYANHNSTNENRGECCIQKIIFSDRERVVVSIVDEDGETVIKSFTTPEFRLFIDNIRNGQYWLSVHAVELGLSLN</sequence>
<dbReference type="EMBL" id="LSSL01004869">
    <property type="protein sequence ID" value="OLY79161.1"/>
    <property type="molecule type" value="Genomic_DNA"/>
</dbReference>
<keyword evidence="2" id="KW-1185">Reference proteome</keyword>
<comment type="caution">
    <text evidence="1">The sequence shown here is derived from an EMBL/GenBank/DDBJ whole genome shotgun (WGS) entry which is preliminary data.</text>
</comment>
<proteinExistence type="predicted"/>
<reference evidence="1 2" key="1">
    <citation type="journal article" date="2016" name="Mol. Biol. Evol.">
        <title>Genome-Wide Survey of Gut Fungi (Harpellales) Reveals the First Horizontally Transferred Ubiquitin Gene from a Mosquito Host.</title>
        <authorList>
            <person name="Wang Y."/>
            <person name="White M.M."/>
            <person name="Kvist S."/>
            <person name="Moncalvo J.M."/>
        </authorList>
    </citation>
    <scope>NUCLEOTIDE SEQUENCE [LARGE SCALE GENOMIC DNA]</scope>
    <source>
        <strain evidence="1 2">ALG-7-W6</strain>
    </source>
</reference>
<evidence type="ECO:0000313" key="1">
    <source>
        <dbReference type="EMBL" id="OLY79161.1"/>
    </source>
</evidence>
<dbReference type="OrthoDB" id="5580310at2759"/>